<dbReference type="Gene3D" id="6.20.50.140">
    <property type="match status" value="1"/>
</dbReference>
<sequence>MFPSYNMIKKILSKKIILGAIIVIAILGFVIYQFFFKPDNKEYVLEKVLMGTVVKNVSEIGSVKIAEKSLLGFKSAGRIEKISAKVGDSVKIGQELVRIDASQLFIQLSEAQAALQASQASYEKLIAGASPEDVKVSEAAVAAADVSLAGAEQNLRDVSADTSEDLSQTYQSAFNYLDDGYLKIYDSLIVANSISRTYFGSSDQEGIKVSESKASIQNSLDVVRFYIDKARVSSDRSYTDEALARTKSALLIVKDSLEIIRNMTETANYRDVVSSADKTSLDVKKLNINSAAANIVFSQQAISGAKIAVGTDVNAAQAKVDASRAQLQKARDELALKKAPARQEDIDLYQAKIRQAQAQVSLLKNQSNDSVLRSPSSGKITEINKREGETTQPAEWIISLLPELPFQIKADIYEEDVVDLAIGNPVSITLAAFLDEALAGRVVSINPAEKMVGGVVYYEITVDFEKEKAGIKSGMTADIVIEVAKKENVLVVPREALLKINGKRKVKILEGGEPQEREVEIGLEGDDLIEIISGLENGQPVIAREKL</sequence>
<feature type="coiled-coil region" evidence="3">
    <location>
        <begin position="313"/>
        <end position="366"/>
    </location>
</feature>
<comment type="caution">
    <text evidence="6">The sequence shown here is derived from an EMBL/GenBank/DDBJ whole genome shotgun (WGS) entry which is preliminary data.</text>
</comment>
<proteinExistence type="predicted"/>
<organism evidence="6 7">
    <name type="scientific">Candidatus Nealsonbacteria bacterium RIFCSPHIGHO2_01_FULL_38_55</name>
    <dbReference type="NCBI Taxonomy" id="1801664"/>
    <lineage>
        <taxon>Bacteria</taxon>
        <taxon>Candidatus Nealsoniibacteriota</taxon>
    </lineage>
</organism>
<keyword evidence="4" id="KW-1133">Transmembrane helix</keyword>
<dbReference type="Proteomes" id="UP000177360">
    <property type="component" value="Unassembled WGS sequence"/>
</dbReference>
<evidence type="ECO:0000256" key="3">
    <source>
        <dbReference type="SAM" id="Coils"/>
    </source>
</evidence>
<name>A0A1G2E2J3_9BACT</name>
<gene>
    <name evidence="6" type="ORF">A2626_01815</name>
</gene>
<keyword evidence="4" id="KW-0812">Transmembrane</keyword>
<dbReference type="GO" id="GO:0030313">
    <property type="term" value="C:cell envelope"/>
    <property type="evidence" value="ECO:0007669"/>
    <property type="project" value="UniProtKB-SubCell"/>
</dbReference>
<dbReference type="PANTHER" id="PTHR32347:SF23">
    <property type="entry name" value="BLL5650 PROTEIN"/>
    <property type="match status" value="1"/>
</dbReference>
<keyword evidence="2 3" id="KW-0175">Coiled coil</keyword>
<accession>A0A1G2E2J3</accession>
<dbReference type="EMBL" id="MHLZ01000015">
    <property type="protein sequence ID" value="OGZ20047.1"/>
    <property type="molecule type" value="Genomic_DNA"/>
</dbReference>
<keyword evidence="4" id="KW-0472">Membrane</keyword>
<evidence type="ECO:0000313" key="6">
    <source>
        <dbReference type="EMBL" id="OGZ20047.1"/>
    </source>
</evidence>
<dbReference type="SUPFAM" id="SSF111369">
    <property type="entry name" value="HlyD-like secretion proteins"/>
    <property type="match status" value="2"/>
</dbReference>
<dbReference type="Gene3D" id="2.40.50.100">
    <property type="match status" value="1"/>
</dbReference>
<dbReference type="PANTHER" id="PTHR32347">
    <property type="entry name" value="EFFLUX SYSTEM COMPONENT YKNX-RELATED"/>
    <property type="match status" value="1"/>
</dbReference>
<dbReference type="InterPro" id="IPR050465">
    <property type="entry name" value="UPF0194_transport"/>
</dbReference>
<dbReference type="AlphaFoldDB" id="A0A1G2E2J3"/>
<feature type="domain" description="Multidrug resistance protein MdtA-like C-terminal permuted SH3" evidence="5">
    <location>
        <begin position="488"/>
        <end position="542"/>
    </location>
</feature>
<feature type="transmembrane region" description="Helical" evidence="4">
    <location>
        <begin position="16"/>
        <end position="35"/>
    </location>
</feature>
<reference evidence="6 7" key="1">
    <citation type="journal article" date="2016" name="Nat. Commun.">
        <title>Thousands of microbial genomes shed light on interconnected biogeochemical processes in an aquifer system.</title>
        <authorList>
            <person name="Anantharaman K."/>
            <person name="Brown C.T."/>
            <person name="Hug L.A."/>
            <person name="Sharon I."/>
            <person name="Castelle C.J."/>
            <person name="Probst A.J."/>
            <person name="Thomas B.C."/>
            <person name="Singh A."/>
            <person name="Wilkins M.J."/>
            <person name="Karaoz U."/>
            <person name="Brodie E.L."/>
            <person name="Williams K.H."/>
            <person name="Hubbard S.S."/>
            <person name="Banfield J.F."/>
        </authorList>
    </citation>
    <scope>NUCLEOTIDE SEQUENCE [LARGE SCALE GENOMIC DNA]</scope>
</reference>
<evidence type="ECO:0000313" key="7">
    <source>
        <dbReference type="Proteomes" id="UP000177360"/>
    </source>
</evidence>
<comment type="subcellular location">
    <subcellularLocation>
        <location evidence="1">Cell envelope</location>
    </subcellularLocation>
</comment>
<dbReference type="InterPro" id="IPR058627">
    <property type="entry name" value="MdtA-like_C"/>
</dbReference>
<dbReference type="Pfam" id="PF25967">
    <property type="entry name" value="RND-MFP_C"/>
    <property type="match status" value="1"/>
</dbReference>
<evidence type="ECO:0000256" key="2">
    <source>
        <dbReference type="ARBA" id="ARBA00023054"/>
    </source>
</evidence>
<dbReference type="Gene3D" id="2.40.30.170">
    <property type="match status" value="1"/>
</dbReference>
<evidence type="ECO:0000256" key="1">
    <source>
        <dbReference type="ARBA" id="ARBA00004196"/>
    </source>
</evidence>
<protein>
    <recommendedName>
        <fullName evidence="5">Multidrug resistance protein MdtA-like C-terminal permuted SH3 domain-containing protein</fullName>
    </recommendedName>
</protein>
<evidence type="ECO:0000259" key="5">
    <source>
        <dbReference type="Pfam" id="PF25967"/>
    </source>
</evidence>
<evidence type="ECO:0000256" key="4">
    <source>
        <dbReference type="SAM" id="Phobius"/>
    </source>
</evidence>